<dbReference type="Gene3D" id="3.20.20.240">
    <property type="entry name" value="Methylmalonyl-CoA mutase"/>
    <property type="match status" value="1"/>
</dbReference>
<feature type="domain" description="Methylmalonyl-CoA mutase alpha/beta chain catalytic" evidence="2">
    <location>
        <begin position="208"/>
        <end position="448"/>
    </location>
</feature>
<evidence type="ECO:0000259" key="2">
    <source>
        <dbReference type="Pfam" id="PF01642"/>
    </source>
</evidence>
<dbReference type="Gene3D" id="3.40.50.280">
    <property type="entry name" value="Cobalamin-binding domain"/>
    <property type="match status" value="1"/>
</dbReference>
<evidence type="ECO:0000313" key="3">
    <source>
        <dbReference type="EMBL" id="GAA1965501.1"/>
    </source>
</evidence>
<accession>A0ABN2R9R8</accession>
<protein>
    <submittedName>
        <fullName evidence="3">Methylmalonyl-CoA mutase family protein</fullName>
    </submittedName>
</protein>
<dbReference type="EMBL" id="BAAAPB010000002">
    <property type="protein sequence ID" value="GAA1965501.1"/>
    <property type="molecule type" value="Genomic_DNA"/>
</dbReference>
<sequence>MTDDSSRAAHLQLAQPEDDHDVAAWEAAAAGVLRKSRRLTDDDPDSLVWQKLGRPTLDGITVTPLGTPADLEGLTTSGRPTRAGAWDIRAYLSDPDAKVANEAALVDLDGGVTSLWLQADADTDLGTVLAGVLLDLAPVVLDAPTAPLQAARALLAHLASTDVEPHPGTNLGVDPIGAVHRGLRNEEGWQDDLVAVARLAQEIGVLGVVVDATAAHDLGASDAQELGYAVAVGAAYLRVLTDAGLSVTEAARLIEFRLAATDEQFPTIAKLRAARRLWARVLELSGTDPESAQAAMRLHAVTSRPMLSKYDPYVNMLRGTVAAFAAGAGGADAVTVLPFDSANGRPEAFGRRIARNVNHLLIDESHVAAVADPAGGAYAVERLTDDLAVAGWAELGEIETSGFDTFRGRVAAVVERREAEIARRKRPITGVSEFPDLAEALPERAPDAANDRVRRYGASFEELRDAPPGERVFLATLGPVAQHTARATFASNLLAAGGVGVDVAGATSGPDDLVSAYGAQRVVCLAGSDSAYETWGAAAAAALREAGAQHVIIAGKPVEYADDSVAMGVDALDFLHRTREKLA</sequence>
<dbReference type="PANTHER" id="PTHR48101:SF4">
    <property type="entry name" value="METHYLMALONYL-COA MUTASE, MITOCHONDRIAL"/>
    <property type="match status" value="1"/>
</dbReference>
<dbReference type="RefSeq" id="WP_344045540.1">
    <property type="nucleotide sequence ID" value="NZ_BAAAPB010000002.1"/>
</dbReference>
<keyword evidence="4" id="KW-1185">Reference proteome</keyword>
<reference evidence="3 4" key="1">
    <citation type="journal article" date="2019" name="Int. J. Syst. Evol. Microbiol.">
        <title>The Global Catalogue of Microorganisms (GCM) 10K type strain sequencing project: providing services to taxonomists for standard genome sequencing and annotation.</title>
        <authorList>
            <consortium name="The Broad Institute Genomics Platform"/>
            <consortium name="The Broad Institute Genome Sequencing Center for Infectious Disease"/>
            <person name="Wu L."/>
            <person name="Ma J."/>
        </authorList>
    </citation>
    <scope>NUCLEOTIDE SEQUENCE [LARGE SCALE GENOMIC DNA]</scope>
    <source>
        <strain evidence="3 4">JCM 15309</strain>
    </source>
</reference>
<evidence type="ECO:0000256" key="1">
    <source>
        <dbReference type="ARBA" id="ARBA00011870"/>
    </source>
</evidence>
<dbReference type="InterPro" id="IPR016176">
    <property type="entry name" value="Cbl-dep_enz_cat"/>
</dbReference>
<comment type="subunit">
    <text evidence="1">Heterodimer of an alpha and a beta chain.</text>
</comment>
<dbReference type="PANTHER" id="PTHR48101">
    <property type="entry name" value="METHYLMALONYL-COA MUTASE, MITOCHONDRIAL-RELATED"/>
    <property type="match status" value="1"/>
</dbReference>
<comment type="caution">
    <text evidence="3">The sequence shown here is derived from an EMBL/GenBank/DDBJ whole genome shotgun (WGS) entry which is preliminary data.</text>
</comment>
<name>A0ABN2R9R8_9ACTN</name>
<dbReference type="InterPro" id="IPR006099">
    <property type="entry name" value="MeMalonylCoA_mutase_a/b_cat"/>
</dbReference>
<dbReference type="SUPFAM" id="SSF51703">
    <property type="entry name" value="Cobalamin (vitamin B12)-dependent enzymes"/>
    <property type="match status" value="1"/>
</dbReference>
<gene>
    <name evidence="3" type="ORF">GCM10009798_27260</name>
</gene>
<evidence type="ECO:0000313" key="4">
    <source>
        <dbReference type="Proteomes" id="UP001500571"/>
    </source>
</evidence>
<organism evidence="3 4">
    <name type="scientific">Nocardioides panacihumi</name>
    <dbReference type="NCBI Taxonomy" id="400774"/>
    <lineage>
        <taxon>Bacteria</taxon>
        <taxon>Bacillati</taxon>
        <taxon>Actinomycetota</taxon>
        <taxon>Actinomycetes</taxon>
        <taxon>Propionibacteriales</taxon>
        <taxon>Nocardioidaceae</taxon>
        <taxon>Nocardioides</taxon>
    </lineage>
</organism>
<dbReference type="Pfam" id="PF01642">
    <property type="entry name" value="MM_CoA_mutase"/>
    <property type="match status" value="1"/>
</dbReference>
<dbReference type="Proteomes" id="UP001500571">
    <property type="component" value="Unassembled WGS sequence"/>
</dbReference>
<proteinExistence type="predicted"/>